<keyword evidence="3" id="KW-1185">Reference proteome</keyword>
<dbReference type="EMBL" id="CAJNJA010048142">
    <property type="protein sequence ID" value="CAE7829214.1"/>
    <property type="molecule type" value="Genomic_DNA"/>
</dbReference>
<organism evidence="2 3">
    <name type="scientific">Symbiodinium necroappetens</name>
    <dbReference type="NCBI Taxonomy" id="1628268"/>
    <lineage>
        <taxon>Eukaryota</taxon>
        <taxon>Sar</taxon>
        <taxon>Alveolata</taxon>
        <taxon>Dinophyceae</taxon>
        <taxon>Suessiales</taxon>
        <taxon>Symbiodiniaceae</taxon>
        <taxon>Symbiodinium</taxon>
    </lineage>
</organism>
<accession>A0A812ZKZ3</accession>
<sequence>MPAKTSQIASWFAKMSTSWDADQERLPQMISSEDVAERQRLADLKQFRKYLVETGTVQCLVKMYKHSAKHEMRIDNPSLVTQFLAGYTDGNPDAEEIQTLQRENATLEEYNAVMESQVKDLQHQIARQKRRNLGRGIWRRLSPDSEADLSLDELFIRLCGNEVEPSTGEVLVDLLRPQTYKDIDLVTATRVSEEDFIAIVGDMESERHVSWLEELFARLQDSESGEAPYQRELMQAIIDSDLLPHDTFLLADAVELDENLVAFLEVVAAGRKDKGGKQFDTVISTFLTEPSEWASPCQGIWSASVFSSKVLCVGFGFSPAFLQVDCARK</sequence>
<dbReference type="OrthoDB" id="420613at2759"/>
<evidence type="ECO:0000256" key="1">
    <source>
        <dbReference type="SAM" id="Coils"/>
    </source>
</evidence>
<keyword evidence="1" id="KW-0175">Coiled coil</keyword>
<gene>
    <name evidence="2" type="ORF">SNEC2469_LOCUS24780</name>
</gene>
<reference evidence="2" key="1">
    <citation type="submission" date="2021-02" db="EMBL/GenBank/DDBJ databases">
        <authorList>
            <person name="Dougan E. K."/>
            <person name="Rhodes N."/>
            <person name="Thang M."/>
            <person name="Chan C."/>
        </authorList>
    </citation>
    <scope>NUCLEOTIDE SEQUENCE</scope>
</reference>
<name>A0A812ZKZ3_9DINO</name>
<comment type="caution">
    <text evidence="2">The sequence shown here is derived from an EMBL/GenBank/DDBJ whole genome shotgun (WGS) entry which is preliminary data.</text>
</comment>
<evidence type="ECO:0000313" key="2">
    <source>
        <dbReference type="EMBL" id="CAE7829214.1"/>
    </source>
</evidence>
<dbReference type="AlphaFoldDB" id="A0A812ZKZ3"/>
<protein>
    <submittedName>
        <fullName evidence="2">Uncharacterized protein</fullName>
    </submittedName>
</protein>
<feature type="coiled-coil region" evidence="1">
    <location>
        <begin position="97"/>
        <end position="131"/>
    </location>
</feature>
<proteinExistence type="predicted"/>
<evidence type="ECO:0000313" key="3">
    <source>
        <dbReference type="Proteomes" id="UP000601435"/>
    </source>
</evidence>
<dbReference type="Proteomes" id="UP000601435">
    <property type="component" value="Unassembled WGS sequence"/>
</dbReference>